<evidence type="ECO:0000313" key="3">
    <source>
        <dbReference type="EMBL" id="KMQ93371.1"/>
    </source>
</evidence>
<evidence type="ECO:0000313" key="4">
    <source>
        <dbReference type="Proteomes" id="UP000036403"/>
    </source>
</evidence>
<dbReference type="AlphaFoldDB" id="A0A0J7KSS5"/>
<dbReference type="EMBL" id="LBMM01003574">
    <property type="protein sequence ID" value="KMQ93371.1"/>
    <property type="molecule type" value="Genomic_DNA"/>
</dbReference>
<feature type="domain" description="Helitron helicase-like" evidence="2">
    <location>
        <begin position="70"/>
        <end position="145"/>
    </location>
</feature>
<evidence type="ECO:0000259" key="2">
    <source>
        <dbReference type="Pfam" id="PF14214"/>
    </source>
</evidence>
<evidence type="ECO:0000256" key="1">
    <source>
        <dbReference type="SAM" id="MobiDB-lite"/>
    </source>
</evidence>
<dbReference type="PaxDb" id="67767-A0A0J7KSS5"/>
<keyword evidence="4" id="KW-1185">Reference proteome</keyword>
<dbReference type="Pfam" id="PF14214">
    <property type="entry name" value="Helitron_like_N"/>
    <property type="match status" value="1"/>
</dbReference>
<dbReference type="PANTHER" id="PTHR45786:SF74">
    <property type="entry name" value="ATP-DEPENDENT DNA HELICASE"/>
    <property type="match status" value="1"/>
</dbReference>
<feature type="region of interest" description="Disordered" evidence="1">
    <location>
        <begin position="194"/>
        <end position="216"/>
    </location>
</feature>
<dbReference type="STRING" id="67767.A0A0J7KSS5"/>
<dbReference type="Proteomes" id="UP000036403">
    <property type="component" value="Unassembled WGS sequence"/>
</dbReference>
<dbReference type="OrthoDB" id="1728974at2759"/>
<proteinExistence type="predicted"/>
<protein>
    <recommendedName>
        <fullName evidence="2">Helitron helicase-like domain-containing protein</fullName>
    </recommendedName>
</protein>
<name>A0A0J7KSS5_LASNI</name>
<dbReference type="InterPro" id="IPR025476">
    <property type="entry name" value="Helitron_helicase-like"/>
</dbReference>
<accession>A0A0J7KSS5</accession>
<dbReference type="PANTHER" id="PTHR45786">
    <property type="entry name" value="DNA BINDING PROTEIN-LIKE"/>
    <property type="match status" value="1"/>
</dbReference>
<sequence length="264" mass="30524">MVGQQFEQRDIVLQSHDNTLRRISEIHRSYDALQYPLLFCRGEDGYSVDIPHHNPITEMPLKKTVSAASFYSYRLMVRQDEINHLLYFRSFLSQFLVAMYAKIESERLNFIKNNQAQLRAESYIHLRDAVGRQDADANQLGQIVIDDVICAEIPDLNKDPLLYDIVKSNMIHGPCGSINHNSPLMKEGRCSKRYPRPLRKDTQTGDDGYPQYRRRSPSDGGFIIDINGMQLDNRWVVPYNPVLSRTFNAHINIEYCNSVKSINL</sequence>
<comment type="caution">
    <text evidence="3">The sequence shown here is derived from an EMBL/GenBank/DDBJ whole genome shotgun (WGS) entry which is preliminary data.</text>
</comment>
<organism evidence="3 4">
    <name type="scientific">Lasius niger</name>
    <name type="common">Black garden ant</name>
    <dbReference type="NCBI Taxonomy" id="67767"/>
    <lineage>
        <taxon>Eukaryota</taxon>
        <taxon>Metazoa</taxon>
        <taxon>Ecdysozoa</taxon>
        <taxon>Arthropoda</taxon>
        <taxon>Hexapoda</taxon>
        <taxon>Insecta</taxon>
        <taxon>Pterygota</taxon>
        <taxon>Neoptera</taxon>
        <taxon>Endopterygota</taxon>
        <taxon>Hymenoptera</taxon>
        <taxon>Apocrita</taxon>
        <taxon>Aculeata</taxon>
        <taxon>Formicoidea</taxon>
        <taxon>Formicidae</taxon>
        <taxon>Formicinae</taxon>
        <taxon>Lasius</taxon>
        <taxon>Lasius</taxon>
    </lineage>
</organism>
<reference evidence="3 4" key="1">
    <citation type="submission" date="2015-04" db="EMBL/GenBank/DDBJ databases">
        <title>Lasius niger genome sequencing.</title>
        <authorList>
            <person name="Konorov E.A."/>
            <person name="Nikitin M.A."/>
            <person name="Kirill M.V."/>
            <person name="Chang P."/>
        </authorList>
    </citation>
    <scope>NUCLEOTIDE SEQUENCE [LARGE SCALE GENOMIC DNA]</scope>
    <source>
        <tissue evidence="3">Whole</tissue>
    </source>
</reference>
<gene>
    <name evidence="3" type="ORF">RF55_6535</name>
</gene>